<accession>A0A1T4S6N7</accession>
<dbReference type="Gene3D" id="3.40.30.10">
    <property type="entry name" value="Glutaredoxin"/>
    <property type="match status" value="1"/>
</dbReference>
<dbReference type="AlphaFoldDB" id="A0A1T4S6N7"/>
<feature type="domain" description="Thioredoxin" evidence="6">
    <location>
        <begin position="15"/>
        <end position="209"/>
    </location>
</feature>
<feature type="chain" id="PRO_5013341094" evidence="5">
    <location>
        <begin position="31"/>
        <end position="210"/>
    </location>
</feature>
<keyword evidence="8" id="KW-1185">Reference proteome</keyword>
<dbReference type="SUPFAM" id="SSF52833">
    <property type="entry name" value="Thioredoxin-like"/>
    <property type="match status" value="1"/>
</dbReference>
<dbReference type="Proteomes" id="UP000190135">
    <property type="component" value="Unassembled WGS sequence"/>
</dbReference>
<evidence type="ECO:0000259" key="6">
    <source>
        <dbReference type="PROSITE" id="PS51352"/>
    </source>
</evidence>
<sequence length="210" mass="22631">MIHAPLTRRRLLLASAGLATAPLLARHADAAPGEADNPLSREAVLRDPRIPVLGNPKGDVTIVEFFDYQCPYCKKAHPDLEKVVEEDGNIRLVMKDWPIFGPPSIYASRLTLAAGRGYAKAQAALMATKGRLSPQEINAVLEKAGFDPDALNDAYVKDKERINAVLQRNSTQAEGFGLMGTPAYVIGTTLFPGVVDPAAMKQAVSQARKA</sequence>
<dbReference type="PANTHER" id="PTHR13887">
    <property type="entry name" value="GLUTATHIONE S-TRANSFERASE KAPPA"/>
    <property type="match status" value="1"/>
</dbReference>
<dbReference type="CDD" id="cd03023">
    <property type="entry name" value="DsbA_Com1_like"/>
    <property type="match status" value="1"/>
</dbReference>
<gene>
    <name evidence="7" type="ORF">SAMN05428963_10947</name>
</gene>
<evidence type="ECO:0000256" key="3">
    <source>
        <dbReference type="ARBA" id="ARBA00023157"/>
    </source>
</evidence>
<keyword evidence="1 5" id="KW-0732">Signal</keyword>
<keyword evidence="3" id="KW-1015">Disulfide bond</keyword>
<keyword evidence="4" id="KW-0676">Redox-active center</keyword>
<protein>
    <submittedName>
        <fullName evidence="7">Protein-disulfide isomerase</fullName>
    </submittedName>
</protein>
<evidence type="ECO:0000256" key="2">
    <source>
        <dbReference type="ARBA" id="ARBA00023002"/>
    </source>
</evidence>
<dbReference type="OrthoDB" id="9780147at2"/>
<evidence type="ECO:0000256" key="1">
    <source>
        <dbReference type="ARBA" id="ARBA00022729"/>
    </source>
</evidence>
<evidence type="ECO:0000313" key="7">
    <source>
        <dbReference type="EMBL" id="SKA23903.1"/>
    </source>
</evidence>
<name>A0A1T4S6N7_9HYPH</name>
<dbReference type="GO" id="GO:0016491">
    <property type="term" value="F:oxidoreductase activity"/>
    <property type="evidence" value="ECO:0007669"/>
    <property type="project" value="UniProtKB-KW"/>
</dbReference>
<dbReference type="InterPro" id="IPR036249">
    <property type="entry name" value="Thioredoxin-like_sf"/>
</dbReference>
<dbReference type="STRING" id="1365950.SAMN05428963_10947"/>
<feature type="signal peptide" evidence="5">
    <location>
        <begin position="1"/>
        <end position="30"/>
    </location>
</feature>
<organism evidence="7 8">
    <name type="scientific">Consotaella salsifontis</name>
    <dbReference type="NCBI Taxonomy" id="1365950"/>
    <lineage>
        <taxon>Bacteria</taxon>
        <taxon>Pseudomonadati</taxon>
        <taxon>Pseudomonadota</taxon>
        <taxon>Alphaproteobacteria</taxon>
        <taxon>Hyphomicrobiales</taxon>
        <taxon>Aurantimonadaceae</taxon>
        <taxon>Consotaella</taxon>
    </lineage>
</organism>
<reference evidence="7 8" key="1">
    <citation type="submission" date="2017-02" db="EMBL/GenBank/DDBJ databases">
        <authorList>
            <person name="Peterson S.W."/>
        </authorList>
    </citation>
    <scope>NUCLEOTIDE SEQUENCE [LARGE SCALE GENOMIC DNA]</scope>
    <source>
        <strain evidence="7 8">USBA 369</strain>
    </source>
</reference>
<keyword evidence="7" id="KW-0413">Isomerase</keyword>
<dbReference type="PROSITE" id="PS51318">
    <property type="entry name" value="TAT"/>
    <property type="match status" value="1"/>
</dbReference>
<evidence type="ECO:0000313" key="8">
    <source>
        <dbReference type="Proteomes" id="UP000190135"/>
    </source>
</evidence>
<dbReference type="InterPro" id="IPR001853">
    <property type="entry name" value="DSBA-like_thioredoxin_dom"/>
</dbReference>
<dbReference type="PANTHER" id="PTHR13887:SF14">
    <property type="entry name" value="DISULFIDE BOND FORMATION PROTEIN D"/>
    <property type="match status" value="1"/>
</dbReference>
<dbReference type="Pfam" id="PF01323">
    <property type="entry name" value="DSBA"/>
    <property type="match status" value="1"/>
</dbReference>
<dbReference type="PROSITE" id="PS51352">
    <property type="entry name" value="THIOREDOXIN_2"/>
    <property type="match status" value="1"/>
</dbReference>
<evidence type="ECO:0000256" key="4">
    <source>
        <dbReference type="ARBA" id="ARBA00023284"/>
    </source>
</evidence>
<dbReference type="GO" id="GO:0016853">
    <property type="term" value="F:isomerase activity"/>
    <property type="evidence" value="ECO:0007669"/>
    <property type="project" value="UniProtKB-KW"/>
</dbReference>
<dbReference type="InterPro" id="IPR013766">
    <property type="entry name" value="Thioredoxin_domain"/>
</dbReference>
<dbReference type="RefSeq" id="WP_078708990.1">
    <property type="nucleotide sequence ID" value="NZ_FUXL01000009.1"/>
</dbReference>
<proteinExistence type="predicted"/>
<evidence type="ECO:0000256" key="5">
    <source>
        <dbReference type="SAM" id="SignalP"/>
    </source>
</evidence>
<dbReference type="InterPro" id="IPR006311">
    <property type="entry name" value="TAT_signal"/>
</dbReference>
<keyword evidence="2" id="KW-0560">Oxidoreductase</keyword>
<dbReference type="EMBL" id="FUXL01000009">
    <property type="protein sequence ID" value="SKA23903.1"/>
    <property type="molecule type" value="Genomic_DNA"/>
</dbReference>